<sequence>MKQCSLFILACLCTTFLLAQSTDFLVLKKGGKKIQSFFKGSNIQFTTTTGAYRDAVITAIKNDSIFLQEFVVQKLITNFGTFINDTLGSFRYAYHYRDIKYFSKEHKKFNLFNSGASLFGGGLLLTAGSSVVYLTNKEKFSNTLFFAGLGGTAVGYLFTKIASKGITIGKNKYKLQYINLSVK</sequence>
<gene>
    <name evidence="3" type="ORF">ACFOWM_09910</name>
</gene>
<feature type="transmembrane region" description="Helical" evidence="1">
    <location>
        <begin position="115"/>
        <end position="134"/>
    </location>
</feature>
<keyword evidence="1" id="KW-1133">Transmembrane helix</keyword>
<keyword evidence="4" id="KW-1185">Reference proteome</keyword>
<evidence type="ECO:0000313" key="3">
    <source>
        <dbReference type="EMBL" id="MFC4263192.1"/>
    </source>
</evidence>
<keyword evidence="1" id="KW-0812">Transmembrane</keyword>
<organism evidence="3 4">
    <name type="scientific">Ferruginibacter yonginensis</name>
    <dbReference type="NCBI Taxonomy" id="1310416"/>
    <lineage>
        <taxon>Bacteria</taxon>
        <taxon>Pseudomonadati</taxon>
        <taxon>Bacteroidota</taxon>
        <taxon>Chitinophagia</taxon>
        <taxon>Chitinophagales</taxon>
        <taxon>Chitinophagaceae</taxon>
        <taxon>Ferruginibacter</taxon>
    </lineage>
</organism>
<dbReference type="Proteomes" id="UP001595907">
    <property type="component" value="Unassembled WGS sequence"/>
</dbReference>
<feature type="signal peptide" evidence="2">
    <location>
        <begin position="1"/>
        <end position="19"/>
    </location>
</feature>
<proteinExistence type="predicted"/>
<dbReference type="EMBL" id="JBHSCZ010000002">
    <property type="protein sequence ID" value="MFC4263192.1"/>
    <property type="molecule type" value="Genomic_DNA"/>
</dbReference>
<keyword evidence="1" id="KW-0472">Membrane</keyword>
<accession>A0ABV8QU32</accession>
<name>A0ABV8QU32_9BACT</name>
<evidence type="ECO:0000313" key="4">
    <source>
        <dbReference type="Proteomes" id="UP001595907"/>
    </source>
</evidence>
<evidence type="ECO:0000256" key="1">
    <source>
        <dbReference type="SAM" id="Phobius"/>
    </source>
</evidence>
<reference evidence="4" key="1">
    <citation type="journal article" date="2019" name="Int. J. Syst. Evol. Microbiol.">
        <title>The Global Catalogue of Microorganisms (GCM) 10K type strain sequencing project: providing services to taxonomists for standard genome sequencing and annotation.</title>
        <authorList>
            <consortium name="The Broad Institute Genomics Platform"/>
            <consortium name="The Broad Institute Genome Sequencing Center for Infectious Disease"/>
            <person name="Wu L."/>
            <person name="Ma J."/>
        </authorList>
    </citation>
    <scope>NUCLEOTIDE SEQUENCE [LARGE SCALE GENOMIC DNA]</scope>
    <source>
        <strain evidence="4">CECT 8289</strain>
    </source>
</reference>
<protein>
    <submittedName>
        <fullName evidence="3">Uncharacterized protein</fullName>
    </submittedName>
</protein>
<feature type="transmembrane region" description="Helical" evidence="1">
    <location>
        <begin position="140"/>
        <end position="158"/>
    </location>
</feature>
<keyword evidence="2" id="KW-0732">Signal</keyword>
<feature type="chain" id="PRO_5046713186" evidence="2">
    <location>
        <begin position="20"/>
        <end position="183"/>
    </location>
</feature>
<dbReference type="RefSeq" id="WP_379709424.1">
    <property type="nucleotide sequence ID" value="NZ_JBHSCZ010000002.1"/>
</dbReference>
<evidence type="ECO:0000256" key="2">
    <source>
        <dbReference type="SAM" id="SignalP"/>
    </source>
</evidence>
<comment type="caution">
    <text evidence="3">The sequence shown here is derived from an EMBL/GenBank/DDBJ whole genome shotgun (WGS) entry which is preliminary data.</text>
</comment>